<dbReference type="Pfam" id="PF18660">
    <property type="entry name" value="Tsi6"/>
    <property type="match status" value="1"/>
</dbReference>
<reference evidence="3" key="1">
    <citation type="submission" date="2016-10" db="EMBL/GenBank/DDBJ databases">
        <authorList>
            <person name="Varghese N."/>
            <person name="Submissions S."/>
        </authorList>
    </citation>
    <scope>NUCLEOTIDE SEQUENCE [LARGE SCALE GENOMIC DNA]</scope>
    <source>
        <strain evidence="3">LMG 24016</strain>
    </source>
</reference>
<sequence length="76" mass="8697">MYSSLLNQLQYVKHCIEDAGIDRSRLHDISVGHIAIREFEESDPEFAATLNRAYFICYYKSQGLKVPCIDESGNII</sequence>
<dbReference type="STRING" id="425504.SAMN05216206_2687"/>
<proteinExistence type="predicted"/>
<organism evidence="2 3">
    <name type="scientific">Pseudomonas guineae</name>
    <dbReference type="NCBI Taxonomy" id="425504"/>
    <lineage>
        <taxon>Bacteria</taxon>
        <taxon>Pseudomonadati</taxon>
        <taxon>Pseudomonadota</taxon>
        <taxon>Gammaproteobacteria</taxon>
        <taxon>Pseudomonadales</taxon>
        <taxon>Pseudomonadaceae</taxon>
        <taxon>Pseudomonas</taxon>
    </lineage>
</organism>
<evidence type="ECO:0000313" key="3">
    <source>
        <dbReference type="Proteomes" id="UP000243606"/>
    </source>
</evidence>
<gene>
    <name evidence="2" type="ORF">SAMN05216206_2687</name>
</gene>
<dbReference type="AlphaFoldDB" id="A0A1I3K1B5"/>
<protein>
    <recommendedName>
        <fullName evidence="1">Tsi6 domain-containing protein</fullName>
    </recommendedName>
</protein>
<dbReference type="Proteomes" id="UP000243606">
    <property type="component" value="Unassembled WGS sequence"/>
</dbReference>
<dbReference type="EMBL" id="FOQL01000003">
    <property type="protein sequence ID" value="SFI66291.1"/>
    <property type="molecule type" value="Genomic_DNA"/>
</dbReference>
<evidence type="ECO:0000313" key="2">
    <source>
        <dbReference type="EMBL" id="SFI66291.1"/>
    </source>
</evidence>
<feature type="domain" description="Tsi6" evidence="1">
    <location>
        <begin position="1"/>
        <end position="57"/>
    </location>
</feature>
<evidence type="ECO:0000259" key="1">
    <source>
        <dbReference type="Pfam" id="PF18660"/>
    </source>
</evidence>
<keyword evidence="3" id="KW-1185">Reference proteome</keyword>
<accession>A0A1I3K1B5</accession>
<name>A0A1I3K1B5_9PSED</name>
<dbReference type="InterPro" id="IPR040818">
    <property type="entry name" value="Tsi6"/>
</dbReference>